<gene>
    <name evidence="2" type="ORF">CTEN210_08247</name>
</gene>
<feature type="compositionally biased region" description="Basic and acidic residues" evidence="1">
    <location>
        <begin position="628"/>
        <end position="665"/>
    </location>
</feature>
<feature type="compositionally biased region" description="Acidic residues" evidence="1">
    <location>
        <begin position="734"/>
        <end position="743"/>
    </location>
</feature>
<dbReference type="Proteomes" id="UP001054902">
    <property type="component" value="Unassembled WGS sequence"/>
</dbReference>
<feature type="region of interest" description="Disordered" evidence="1">
    <location>
        <begin position="1"/>
        <end position="102"/>
    </location>
</feature>
<proteinExistence type="predicted"/>
<feature type="compositionally biased region" description="Basic and acidic residues" evidence="1">
    <location>
        <begin position="64"/>
        <end position="73"/>
    </location>
</feature>
<feature type="region of interest" description="Disordered" evidence="1">
    <location>
        <begin position="257"/>
        <end position="293"/>
    </location>
</feature>
<feature type="region of interest" description="Disordered" evidence="1">
    <location>
        <begin position="628"/>
        <end position="702"/>
    </location>
</feature>
<organism evidence="2 3">
    <name type="scientific">Chaetoceros tenuissimus</name>
    <dbReference type="NCBI Taxonomy" id="426638"/>
    <lineage>
        <taxon>Eukaryota</taxon>
        <taxon>Sar</taxon>
        <taxon>Stramenopiles</taxon>
        <taxon>Ochrophyta</taxon>
        <taxon>Bacillariophyta</taxon>
        <taxon>Coscinodiscophyceae</taxon>
        <taxon>Chaetocerotophycidae</taxon>
        <taxon>Chaetocerotales</taxon>
        <taxon>Chaetocerotaceae</taxon>
        <taxon>Chaetoceros</taxon>
    </lineage>
</organism>
<feature type="compositionally biased region" description="Basic and acidic residues" evidence="1">
    <location>
        <begin position="26"/>
        <end position="42"/>
    </location>
</feature>
<feature type="compositionally biased region" description="Basic and acidic residues" evidence="1">
    <location>
        <begin position="351"/>
        <end position="393"/>
    </location>
</feature>
<feature type="compositionally biased region" description="Low complexity" evidence="1">
    <location>
        <begin position="684"/>
        <end position="696"/>
    </location>
</feature>
<evidence type="ECO:0000313" key="2">
    <source>
        <dbReference type="EMBL" id="GFH51771.1"/>
    </source>
</evidence>
<dbReference type="EMBL" id="BLLK01000045">
    <property type="protein sequence ID" value="GFH51771.1"/>
    <property type="molecule type" value="Genomic_DNA"/>
</dbReference>
<name>A0AAD3CV90_9STRA</name>
<protein>
    <submittedName>
        <fullName evidence="2">Uncharacterized protein</fullName>
    </submittedName>
</protein>
<accession>A0AAD3CV90</accession>
<evidence type="ECO:0000256" key="1">
    <source>
        <dbReference type="SAM" id="MobiDB-lite"/>
    </source>
</evidence>
<feature type="compositionally biased region" description="Basic and acidic residues" evidence="1">
    <location>
        <begin position="580"/>
        <end position="596"/>
    </location>
</feature>
<feature type="region of interest" description="Disordered" evidence="1">
    <location>
        <begin position="349"/>
        <end position="399"/>
    </location>
</feature>
<feature type="region of interest" description="Disordered" evidence="1">
    <location>
        <begin position="720"/>
        <end position="743"/>
    </location>
</feature>
<feature type="region of interest" description="Disordered" evidence="1">
    <location>
        <begin position="580"/>
        <end position="602"/>
    </location>
</feature>
<feature type="compositionally biased region" description="Polar residues" evidence="1">
    <location>
        <begin position="45"/>
        <end position="63"/>
    </location>
</feature>
<comment type="caution">
    <text evidence="2">The sequence shown here is derived from an EMBL/GenBank/DDBJ whole genome shotgun (WGS) entry which is preliminary data.</text>
</comment>
<dbReference type="AlphaFoldDB" id="A0AAD3CV90"/>
<sequence length="743" mass="84921">MRGEDPKQHELQIYKSKTVEIGRVVESAKEPAQKNTETRQDEEISQTSHHVPVDSLNSEQTRSSTEETIKEDETPVSVFTPSERSSSVEKETKLTADSSQEYESRSLLMSEMRKYVIKSRKATIHSHKYTAIQPETKQPKKNVISSYASAMAAFDHKAACALRSVPKMNIDASGQNNSKNWKEKESEDMALKRMIALHSSSDRTLVTTNTTASVRNFVSNTPKPAGRVIVTNQLKSPFEVTPSKRLFYFNKLKAAKNDPQSEDIPKSTVCSPISKEERASSFNNFQKKSSDEDRQNILRKLRNEKRRMELERTKKSVIKERTTLLNHVKEYSSRKSRFHESIEPRTFYAVPKHDEETGNQEEMKKRNTARRKELLSRARSYKRLDDQQKKSANTEEDFDIGSERRENFLLDNFRAAQSFFTLEKANTQRTEIELNNEDEPMKVDVNENETKKNAFIDNFRAAHSFFTNEIMKADTKKHQEDTDIEDGRLKSVLQKESSRNRTDPIQEMLMTIISEPNLPDKIPKQIFIQSHEEIDTVVSKLLQKEHGHSTQESVFQAGVDEVATMQVSDIPNQVLVYGEEEKKSVQSKSRGKERSVDPSVSLSTHNVVATTTQQDEVQFSTKLSSRISDRKSIAARSDSERETIHEETLDQNKHRRKDGSAKEMVRCNPLGQESEQEEIKYHTKSLLSSSDSSESSSLDEKETSLKVLFHKSMKKLSTLLGESKSEDASFESFVSDDDSSARS</sequence>
<reference evidence="2 3" key="1">
    <citation type="journal article" date="2021" name="Sci. Rep.">
        <title>The genome of the diatom Chaetoceros tenuissimus carries an ancient integrated fragment of an extant virus.</title>
        <authorList>
            <person name="Hongo Y."/>
            <person name="Kimura K."/>
            <person name="Takaki Y."/>
            <person name="Yoshida Y."/>
            <person name="Baba S."/>
            <person name="Kobayashi G."/>
            <person name="Nagasaki K."/>
            <person name="Hano T."/>
            <person name="Tomaru Y."/>
        </authorList>
    </citation>
    <scope>NUCLEOTIDE SEQUENCE [LARGE SCALE GENOMIC DNA]</scope>
    <source>
        <strain evidence="2 3">NIES-3715</strain>
    </source>
</reference>
<keyword evidence="3" id="KW-1185">Reference proteome</keyword>
<evidence type="ECO:0000313" key="3">
    <source>
        <dbReference type="Proteomes" id="UP001054902"/>
    </source>
</evidence>
<feature type="compositionally biased region" description="Basic and acidic residues" evidence="1">
    <location>
        <begin position="1"/>
        <end position="20"/>
    </location>
</feature>